<dbReference type="GO" id="GO:0000272">
    <property type="term" value="P:polysaccharide catabolic process"/>
    <property type="evidence" value="ECO:0007669"/>
    <property type="project" value="InterPro"/>
</dbReference>
<dbReference type="GeneID" id="92177652"/>
<dbReference type="AlphaFoldDB" id="A0AAW0Z6P1"/>
<dbReference type="InterPro" id="IPR001547">
    <property type="entry name" value="Glyco_hydro_5"/>
</dbReference>
<keyword evidence="7" id="KW-1185">Reference proteome</keyword>
<dbReference type="GO" id="GO:0050295">
    <property type="term" value="F:steryl-beta-glucosidase activity"/>
    <property type="evidence" value="ECO:0007669"/>
    <property type="project" value="TreeGrafter"/>
</dbReference>
<proteinExistence type="inferred from homology"/>
<feature type="domain" description="Glycoside hydrolase family 5" evidence="5">
    <location>
        <begin position="126"/>
        <end position="189"/>
    </location>
</feature>
<dbReference type="EMBL" id="JBCAWK010000001">
    <property type="protein sequence ID" value="KAK8869824.1"/>
    <property type="molecule type" value="Genomic_DNA"/>
</dbReference>
<dbReference type="Proteomes" id="UP001388673">
    <property type="component" value="Unassembled WGS sequence"/>
</dbReference>
<dbReference type="InterPro" id="IPR017853">
    <property type="entry name" value="GH"/>
</dbReference>
<organism evidence="6 7">
    <name type="scientific">Kwoniella newhampshirensis</name>
    <dbReference type="NCBI Taxonomy" id="1651941"/>
    <lineage>
        <taxon>Eukaryota</taxon>
        <taxon>Fungi</taxon>
        <taxon>Dikarya</taxon>
        <taxon>Basidiomycota</taxon>
        <taxon>Agaricomycotina</taxon>
        <taxon>Tremellomycetes</taxon>
        <taxon>Tremellales</taxon>
        <taxon>Cryptococcaceae</taxon>
        <taxon>Kwoniella</taxon>
    </lineage>
</organism>
<feature type="region of interest" description="Disordered" evidence="4">
    <location>
        <begin position="1"/>
        <end position="34"/>
    </location>
</feature>
<sequence>MASSAPAPAPAPAPKPNPGPNHLSTSHAYFLRPSSSPTLPPTALLLRGVNLSSTSKYPTLPDSLSRYSTLVSDPSSLTRSQRDDLRRVLAGQESHLGEEQSRWWSEAEEGGRDGWFSGRPFPEEEADVHLRRLKAWGFTTIRYLVTWEALEHAGPGKYDDAYIDYTIRILRKCRDHGFRVFISPHQDTWSRFTSGSGAPYWVLQAVGLHPRRIHQTGSAVVHQCWATEGYGGEEGVKAALNGTLDEWPDMIWNTNLNRLAARHCFTMFYASETFAPKCIIDGVPVGKWLRDHFNAAYGHLADCFRDAGGVLDDCVIGWDSMNEPHEGFVGMPDLTTFPKSQSFKKGPSPTPIQGFRLGIGQTVDDIEYGDFTSTGQKSKGKVTLTPPGGKGVWLSRKEAREAEERWGWKWGDEWDFWNEDGEAGCVWAGHAVWDPKTGSVLSKQYFQRPDKENAAFIEDFWKNHYTSFIGRIREAHPNAISFVNPPIFESPPDISEEVKRGRIALSSHFYDGLTMLGKRRHKFNADAVGMQRGITNIFSAIKFGTKSIRSTLRDELGELKSDAHDGDGIAGEESGGGEYPTLIGEIGTPWDMKPASKLFGLAKGKPERKDYREPAKAMDEVLNACDGHNALSYTLWVYEPLNTHAHGDGWNGEDLSLLSFDEIPPESNDDLLISNPRDLLSLIRLGSRGIESWCRPYPAEIVGGQVVKFRFGMKDGEFGLTLRIGGVEGLGLEEEGMSIPAGDGSRQEANGQDISISQTEGRVIEGHTLIYLPYVHYLQNSDQKVKSPKSNSRYLLGEPDSKDGLDWDQRIGMPARVEVELEEMSEGRLEIEGQWGRWIYPLRSGEGGRDLRLVLRRWGGDDQSGDMSNRKSQEADISR</sequence>
<keyword evidence="2" id="KW-0378">Hydrolase</keyword>
<reference evidence="6 7" key="1">
    <citation type="journal article" date="2024" name="bioRxiv">
        <title>Comparative genomics of Cryptococcus and Kwoniella reveals pathogenesis evolution and contrasting karyotype dynamics via intercentromeric recombination or chromosome fusion.</title>
        <authorList>
            <person name="Coelho M.A."/>
            <person name="David-Palma M."/>
            <person name="Shea T."/>
            <person name="Bowers K."/>
            <person name="McGinley-Smith S."/>
            <person name="Mohammad A.W."/>
            <person name="Gnirke A."/>
            <person name="Yurkov A.M."/>
            <person name="Nowrousian M."/>
            <person name="Sun S."/>
            <person name="Cuomo C.A."/>
            <person name="Heitman J."/>
        </authorList>
    </citation>
    <scope>NUCLEOTIDE SEQUENCE [LARGE SCALE GENOMIC DNA]</scope>
    <source>
        <strain evidence="6 7">CBS 13917</strain>
    </source>
</reference>
<dbReference type="Gene3D" id="3.20.20.80">
    <property type="entry name" value="Glycosidases"/>
    <property type="match status" value="2"/>
</dbReference>
<name>A0AAW0Z6P1_9TREE</name>
<dbReference type="PROSITE" id="PS00659">
    <property type="entry name" value="GLYCOSYL_HYDROL_F5"/>
    <property type="match status" value="1"/>
</dbReference>
<dbReference type="PANTHER" id="PTHR31308">
    <property type="match status" value="1"/>
</dbReference>
<dbReference type="RefSeq" id="XP_066806070.1">
    <property type="nucleotide sequence ID" value="XM_066943528.1"/>
</dbReference>
<evidence type="ECO:0000256" key="4">
    <source>
        <dbReference type="SAM" id="MobiDB-lite"/>
    </source>
</evidence>
<protein>
    <recommendedName>
        <fullName evidence="5">Glycoside hydrolase family 5 domain-containing protein</fullName>
    </recommendedName>
</protein>
<comment type="similarity">
    <text evidence="1">Belongs to the glycosyl hydrolase 5 (cellulase A) family.</text>
</comment>
<gene>
    <name evidence="6" type="ORF">IAR55_000392</name>
</gene>
<evidence type="ECO:0000256" key="2">
    <source>
        <dbReference type="ARBA" id="ARBA00022801"/>
    </source>
</evidence>
<dbReference type="PANTHER" id="PTHR31308:SF6">
    <property type="entry name" value="GLYCOSIDE HYDROLASE FAMILY 5 C-TERMINAL DOMAIN-CONTAINING PROTEIN"/>
    <property type="match status" value="1"/>
</dbReference>
<keyword evidence="3" id="KW-0326">Glycosidase</keyword>
<evidence type="ECO:0000313" key="6">
    <source>
        <dbReference type="EMBL" id="KAK8869824.1"/>
    </source>
</evidence>
<dbReference type="Pfam" id="PF00150">
    <property type="entry name" value="Cellulase"/>
    <property type="match status" value="1"/>
</dbReference>
<evidence type="ECO:0000256" key="3">
    <source>
        <dbReference type="ARBA" id="ARBA00023295"/>
    </source>
</evidence>
<evidence type="ECO:0000259" key="5">
    <source>
        <dbReference type="Pfam" id="PF00150"/>
    </source>
</evidence>
<dbReference type="InterPro" id="IPR052066">
    <property type="entry name" value="Glycosphingolipid_Hydrolases"/>
</dbReference>
<evidence type="ECO:0000256" key="1">
    <source>
        <dbReference type="ARBA" id="ARBA00005641"/>
    </source>
</evidence>
<feature type="region of interest" description="Disordered" evidence="4">
    <location>
        <begin position="859"/>
        <end position="879"/>
    </location>
</feature>
<dbReference type="InterPro" id="IPR018087">
    <property type="entry name" value="Glyco_hydro_5_CS"/>
</dbReference>
<dbReference type="GO" id="GO:1904462">
    <property type="term" value="P:ergosteryl 3-beta-D-glucoside catabolic process"/>
    <property type="evidence" value="ECO:0007669"/>
    <property type="project" value="TreeGrafter"/>
</dbReference>
<evidence type="ECO:0000313" key="7">
    <source>
        <dbReference type="Proteomes" id="UP001388673"/>
    </source>
</evidence>
<comment type="caution">
    <text evidence="6">The sequence shown here is derived from an EMBL/GenBank/DDBJ whole genome shotgun (WGS) entry which is preliminary data.</text>
</comment>
<feature type="compositionally biased region" description="Basic and acidic residues" evidence="4">
    <location>
        <begin position="868"/>
        <end position="879"/>
    </location>
</feature>
<feature type="compositionally biased region" description="Pro residues" evidence="4">
    <location>
        <begin position="7"/>
        <end position="19"/>
    </location>
</feature>
<accession>A0AAW0Z6P1</accession>
<dbReference type="SUPFAM" id="SSF51445">
    <property type="entry name" value="(Trans)glycosidases"/>
    <property type="match status" value="1"/>
</dbReference>
<dbReference type="KEGG" id="kne:92177652"/>